<keyword evidence="1" id="KW-0540">Nuclease</keyword>
<comment type="caution">
    <text evidence="1">The sequence shown here is derived from an EMBL/GenBank/DDBJ whole genome shotgun (WGS) entry which is preliminary data.</text>
</comment>
<proteinExistence type="predicted"/>
<dbReference type="EMBL" id="WMLC01000038">
    <property type="protein sequence ID" value="MTH75935.1"/>
    <property type="molecule type" value="Genomic_DNA"/>
</dbReference>
<evidence type="ECO:0000313" key="1">
    <source>
        <dbReference type="EMBL" id="MTH75935.1"/>
    </source>
</evidence>
<organism evidence="1">
    <name type="scientific">Metamycoplasma hominis</name>
    <name type="common">Mycoplasma hominis</name>
    <dbReference type="NCBI Taxonomy" id="2098"/>
    <lineage>
        <taxon>Bacteria</taxon>
        <taxon>Bacillati</taxon>
        <taxon>Mycoplasmatota</taxon>
        <taxon>Mycoplasmoidales</taxon>
        <taxon>Metamycoplasmataceae</taxon>
        <taxon>Metamycoplasma</taxon>
    </lineage>
</organism>
<protein>
    <submittedName>
        <fullName evidence="1">Type III restriction endonuclease subunit M</fullName>
    </submittedName>
</protein>
<dbReference type="AlphaFoldDB" id="A0A6A8Q1Y7"/>
<dbReference type="GO" id="GO:0004519">
    <property type="term" value="F:endonuclease activity"/>
    <property type="evidence" value="ECO:0007669"/>
    <property type="project" value="UniProtKB-KW"/>
</dbReference>
<keyword evidence="1" id="KW-0255">Endonuclease</keyword>
<reference evidence="1" key="1">
    <citation type="submission" date="2019-11" db="EMBL/GenBank/DDBJ databases">
        <title>Draft genome sequence of Mycoplasma hominis strain MH-1.</title>
        <authorList>
            <person name="Ruan Z."/>
            <person name="Zhang J."/>
            <person name="Xie X."/>
        </authorList>
    </citation>
    <scope>NUCLEOTIDE SEQUENCE</scope>
    <source>
        <strain evidence="1">MH-1</strain>
    </source>
</reference>
<name>A0A6A8Q1Y7_METHO</name>
<accession>A0A6A8Q1Y7</accession>
<dbReference type="RefSeq" id="WP_160331790.1">
    <property type="nucleotide sequence ID" value="NZ_WMLC01000038.1"/>
</dbReference>
<gene>
    <name evidence="1" type="ORF">GLX26_02295</name>
</gene>
<sequence length="120" mass="13620">MKDLKNYIDDIDNLNSFLLNQDQKKLIKEILVNTNNSNKENLDNVFQLLIQRVKTGFVFDVAPSVDAKQIAILKKQEKLSFTNDLLNTNKNTLIIGENYDALKNLLAIERQKEQIGGGGL</sequence>
<keyword evidence="1" id="KW-0378">Hydrolase</keyword>